<dbReference type="EMBL" id="LS974202">
    <property type="protein sequence ID" value="SSC12938.1"/>
    <property type="molecule type" value="Genomic_DNA"/>
</dbReference>
<dbReference type="InterPro" id="IPR000683">
    <property type="entry name" value="Gfo/Idh/MocA-like_OxRdtase_N"/>
</dbReference>
<proteinExistence type="predicted"/>
<dbReference type="Gene3D" id="3.40.50.720">
    <property type="entry name" value="NAD(P)-binding Rossmann-like Domain"/>
    <property type="match status" value="1"/>
</dbReference>
<dbReference type="Proteomes" id="UP000250796">
    <property type="component" value="Chromosome MESINF"/>
</dbReference>
<dbReference type="PANTHER" id="PTHR43377:SF1">
    <property type="entry name" value="BILIVERDIN REDUCTASE A"/>
    <property type="match status" value="1"/>
</dbReference>
<dbReference type="InterPro" id="IPR055170">
    <property type="entry name" value="GFO_IDH_MocA-like_dom"/>
</dbReference>
<dbReference type="SUPFAM" id="SSF55347">
    <property type="entry name" value="Glyceraldehyde-3-phosphate dehydrogenase-like, C-terminal domain"/>
    <property type="match status" value="1"/>
</dbReference>
<dbReference type="AlphaFoldDB" id="A0A7Z7LF45"/>
<dbReference type="KEGG" id="minf:MESINF_1494"/>
<keyword evidence="4" id="KW-1185">Reference proteome</keyword>
<sequence>MSKIRMAIIGAGVWGETHAFLYREHPAVELIAICDLDRSRAKSFAQKFEIPHFFTDHIEMLESLDFDAAAIVTPDFAHGRIAIDCANAGKDLLVEKPLATTREDLAAIVGSVSKNRVRIMTDLHNRWSPPFAVAKEMLDKGELGTPVSAYFRLNDVLWVATDMLPWSARSSILWFLGSHSVDTLRWFFNDEVESVYSVSSSGVLKNLGLDTTDIYQTLLKFRKGGIATMENSWITPNTNPCVNDIKFNFTGSRGMVNLDLSNNQMIESYTQREAKRPDVLVRHFIHGKAKGFAYESIRHFIDCLVSGEEFLVSLEDAVNTSLVILSIFESVRTGKPEKVETIEALSAT</sequence>
<dbReference type="InterPro" id="IPR036291">
    <property type="entry name" value="NAD(P)-bd_dom_sf"/>
</dbReference>
<dbReference type="Gene3D" id="3.30.360.10">
    <property type="entry name" value="Dihydrodipicolinate Reductase, domain 2"/>
    <property type="match status" value="1"/>
</dbReference>
<dbReference type="InterPro" id="IPR051450">
    <property type="entry name" value="Gfo/Idh/MocA_Oxidoreductases"/>
</dbReference>
<evidence type="ECO:0000313" key="4">
    <source>
        <dbReference type="Proteomes" id="UP000250796"/>
    </source>
</evidence>
<feature type="domain" description="GFO/IDH/MocA-like oxidoreductase" evidence="2">
    <location>
        <begin position="132"/>
        <end position="256"/>
    </location>
</feature>
<accession>A0A7Z7LF45</accession>
<protein>
    <submittedName>
        <fullName evidence="3">Putative sugar dehydrogenase</fullName>
    </submittedName>
</protein>
<dbReference type="RefSeq" id="WP_169699153.1">
    <property type="nucleotide sequence ID" value="NZ_LS974202.1"/>
</dbReference>
<name>A0A7Z7LF45_9BACT</name>
<dbReference type="Pfam" id="PF22725">
    <property type="entry name" value="GFO_IDH_MocA_C3"/>
    <property type="match status" value="1"/>
</dbReference>
<dbReference type="GO" id="GO:0000166">
    <property type="term" value="F:nucleotide binding"/>
    <property type="evidence" value="ECO:0007669"/>
    <property type="project" value="InterPro"/>
</dbReference>
<dbReference type="Pfam" id="PF01408">
    <property type="entry name" value="GFO_IDH_MocA"/>
    <property type="match status" value="1"/>
</dbReference>
<reference evidence="3 4" key="1">
    <citation type="submission" date="2017-01" db="EMBL/GenBank/DDBJ databases">
        <authorList>
            <person name="Erauso G."/>
        </authorList>
    </citation>
    <scope>NUCLEOTIDE SEQUENCE [LARGE SCALE GENOMIC DNA]</scope>
    <source>
        <strain evidence="3">MESINF1</strain>
    </source>
</reference>
<gene>
    <name evidence="3" type="ORF">MESINF_1494</name>
</gene>
<dbReference type="PANTHER" id="PTHR43377">
    <property type="entry name" value="BILIVERDIN REDUCTASE A"/>
    <property type="match status" value="1"/>
</dbReference>
<organism evidence="3 4">
    <name type="scientific">Mesotoga infera</name>
    <dbReference type="NCBI Taxonomy" id="1236046"/>
    <lineage>
        <taxon>Bacteria</taxon>
        <taxon>Thermotogati</taxon>
        <taxon>Thermotogota</taxon>
        <taxon>Thermotogae</taxon>
        <taxon>Kosmotogales</taxon>
        <taxon>Kosmotogaceae</taxon>
        <taxon>Mesotoga</taxon>
    </lineage>
</organism>
<feature type="domain" description="Gfo/Idh/MocA-like oxidoreductase N-terminal" evidence="1">
    <location>
        <begin position="4"/>
        <end position="121"/>
    </location>
</feature>
<evidence type="ECO:0000259" key="2">
    <source>
        <dbReference type="Pfam" id="PF22725"/>
    </source>
</evidence>
<evidence type="ECO:0000259" key="1">
    <source>
        <dbReference type="Pfam" id="PF01408"/>
    </source>
</evidence>
<dbReference type="SUPFAM" id="SSF51735">
    <property type="entry name" value="NAD(P)-binding Rossmann-fold domains"/>
    <property type="match status" value="1"/>
</dbReference>
<evidence type="ECO:0000313" key="3">
    <source>
        <dbReference type="EMBL" id="SSC12938.1"/>
    </source>
</evidence>